<keyword evidence="3" id="KW-1185">Reference proteome</keyword>
<feature type="compositionally biased region" description="Basic residues" evidence="1">
    <location>
        <begin position="185"/>
        <end position="196"/>
    </location>
</feature>
<evidence type="ECO:0000256" key="1">
    <source>
        <dbReference type="SAM" id="MobiDB-lite"/>
    </source>
</evidence>
<feature type="region of interest" description="Disordered" evidence="1">
    <location>
        <begin position="170"/>
        <end position="198"/>
    </location>
</feature>
<name>A0AAJ0H775_9PEZI</name>
<dbReference type="Proteomes" id="UP001275084">
    <property type="component" value="Unassembled WGS sequence"/>
</dbReference>
<dbReference type="AlphaFoldDB" id="A0AAJ0H775"/>
<evidence type="ECO:0000313" key="2">
    <source>
        <dbReference type="EMBL" id="KAK3341627.1"/>
    </source>
</evidence>
<gene>
    <name evidence="2" type="ORF">B0T25DRAFT_347921</name>
</gene>
<reference evidence="2" key="2">
    <citation type="submission" date="2023-06" db="EMBL/GenBank/DDBJ databases">
        <authorList>
            <consortium name="Lawrence Berkeley National Laboratory"/>
            <person name="Haridas S."/>
            <person name="Hensen N."/>
            <person name="Bonometti L."/>
            <person name="Westerberg I."/>
            <person name="Brannstrom I.O."/>
            <person name="Guillou S."/>
            <person name="Cros-Aarteil S."/>
            <person name="Calhoun S."/>
            <person name="Kuo A."/>
            <person name="Mondo S."/>
            <person name="Pangilinan J."/>
            <person name="Riley R."/>
            <person name="Labutti K."/>
            <person name="Andreopoulos B."/>
            <person name="Lipzen A."/>
            <person name="Chen C."/>
            <person name="Yanf M."/>
            <person name="Daum C."/>
            <person name="Ng V."/>
            <person name="Clum A."/>
            <person name="Steindorff A."/>
            <person name="Ohm R."/>
            <person name="Martin F."/>
            <person name="Silar P."/>
            <person name="Natvig D."/>
            <person name="Lalanne C."/>
            <person name="Gautier V."/>
            <person name="Ament-Velasquez S.L."/>
            <person name="Kruys A."/>
            <person name="Hutchinson M.I."/>
            <person name="Powell A.J."/>
            <person name="Barry K."/>
            <person name="Miller A.N."/>
            <person name="Grigoriev I.V."/>
            <person name="Debuchy R."/>
            <person name="Gladieux P."/>
            <person name="Thoren M.H."/>
            <person name="Johannesson H."/>
        </authorList>
    </citation>
    <scope>NUCLEOTIDE SEQUENCE</scope>
    <source>
        <strain evidence="2">CBS 955.72</strain>
    </source>
</reference>
<dbReference type="EMBL" id="JAUIQD010000008">
    <property type="protein sequence ID" value="KAK3341627.1"/>
    <property type="molecule type" value="Genomic_DNA"/>
</dbReference>
<accession>A0AAJ0H775</accession>
<protein>
    <submittedName>
        <fullName evidence="2">Uncharacterized protein</fullName>
    </submittedName>
</protein>
<comment type="caution">
    <text evidence="2">The sequence shown here is derived from an EMBL/GenBank/DDBJ whole genome shotgun (WGS) entry which is preliminary data.</text>
</comment>
<sequence>MVWRLPSLTKARRKQSQDRTRSGSAHLKPKTRPAAPQRNAKHRQAEPLPTKGGQRFLTHSLGTSSLDLLGRGELLLDALFVRPQSPCLVCNSPAVANDQQVLPTGCRFMVVSNQVASSHLGGYFSCLAVPCVPDVSVKAPCWGRKSLWGPPRLDPALPLCPPTTMLDPLPGKETAGDLPAASHRNSAHGRACKPHPSRQFSSARQTRWLLHVVELSRPNRALLGPLRKR</sequence>
<evidence type="ECO:0000313" key="3">
    <source>
        <dbReference type="Proteomes" id="UP001275084"/>
    </source>
</evidence>
<reference evidence="2" key="1">
    <citation type="journal article" date="2023" name="Mol. Phylogenet. Evol.">
        <title>Genome-scale phylogeny and comparative genomics of the fungal order Sordariales.</title>
        <authorList>
            <person name="Hensen N."/>
            <person name="Bonometti L."/>
            <person name="Westerberg I."/>
            <person name="Brannstrom I.O."/>
            <person name="Guillou S."/>
            <person name="Cros-Aarteil S."/>
            <person name="Calhoun S."/>
            <person name="Haridas S."/>
            <person name="Kuo A."/>
            <person name="Mondo S."/>
            <person name="Pangilinan J."/>
            <person name="Riley R."/>
            <person name="LaButti K."/>
            <person name="Andreopoulos B."/>
            <person name="Lipzen A."/>
            <person name="Chen C."/>
            <person name="Yan M."/>
            <person name="Daum C."/>
            <person name="Ng V."/>
            <person name="Clum A."/>
            <person name="Steindorff A."/>
            <person name="Ohm R.A."/>
            <person name="Martin F."/>
            <person name="Silar P."/>
            <person name="Natvig D.O."/>
            <person name="Lalanne C."/>
            <person name="Gautier V."/>
            <person name="Ament-Velasquez S.L."/>
            <person name="Kruys A."/>
            <person name="Hutchinson M.I."/>
            <person name="Powell A.J."/>
            <person name="Barry K."/>
            <person name="Miller A.N."/>
            <person name="Grigoriev I.V."/>
            <person name="Debuchy R."/>
            <person name="Gladieux P."/>
            <person name="Hiltunen Thoren M."/>
            <person name="Johannesson H."/>
        </authorList>
    </citation>
    <scope>NUCLEOTIDE SEQUENCE</scope>
    <source>
        <strain evidence="2">CBS 955.72</strain>
    </source>
</reference>
<organism evidence="2 3">
    <name type="scientific">Lasiosphaeria hispida</name>
    <dbReference type="NCBI Taxonomy" id="260671"/>
    <lineage>
        <taxon>Eukaryota</taxon>
        <taxon>Fungi</taxon>
        <taxon>Dikarya</taxon>
        <taxon>Ascomycota</taxon>
        <taxon>Pezizomycotina</taxon>
        <taxon>Sordariomycetes</taxon>
        <taxon>Sordariomycetidae</taxon>
        <taxon>Sordariales</taxon>
        <taxon>Lasiosphaeriaceae</taxon>
        <taxon>Lasiosphaeria</taxon>
    </lineage>
</organism>
<proteinExistence type="predicted"/>
<feature type="region of interest" description="Disordered" evidence="1">
    <location>
        <begin position="1"/>
        <end position="54"/>
    </location>
</feature>